<evidence type="ECO:0000259" key="8">
    <source>
        <dbReference type="PROSITE" id="PS50880"/>
    </source>
</evidence>
<keyword evidence="3 7" id="KW-0863">Zinc-finger</keyword>
<evidence type="ECO:0000256" key="2">
    <source>
        <dbReference type="ARBA" id="ARBA00022763"/>
    </source>
</evidence>
<evidence type="ECO:0000313" key="9">
    <source>
        <dbReference type="EMBL" id="PIR38404.1"/>
    </source>
</evidence>
<name>A0A2H0QX58_9BACT</name>
<feature type="domain" description="Toprim" evidence="8">
    <location>
        <begin position="81"/>
        <end position="184"/>
    </location>
</feature>
<evidence type="ECO:0000256" key="4">
    <source>
        <dbReference type="ARBA" id="ARBA00022833"/>
    </source>
</evidence>
<dbReference type="PROSITE" id="PS50880">
    <property type="entry name" value="TOPRIM"/>
    <property type="match status" value="1"/>
</dbReference>
<dbReference type="Pfam" id="PF13662">
    <property type="entry name" value="Toprim_4"/>
    <property type="match status" value="1"/>
</dbReference>
<reference evidence="9 10" key="1">
    <citation type="submission" date="2017-09" db="EMBL/GenBank/DDBJ databases">
        <title>Depth-based differentiation of microbial function through sediment-hosted aquifers and enrichment of novel symbionts in the deep terrestrial subsurface.</title>
        <authorList>
            <person name="Probst A.J."/>
            <person name="Ladd B."/>
            <person name="Jarett J.K."/>
            <person name="Geller-Mcgrath D.E."/>
            <person name="Sieber C.M."/>
            <person name="Emerson J.B."/>
            <person name="Anantharaman K."/>
            <person name="Thomas B.C."/>
            <person name="Malmstrom R."/>
            <person name="Stieglmeier M."/>
            <person name="Klingl A."/>
            <person name="Woyke T."/>
            <person name="Ryan C.M."/>
            <person name="Banfield J.F."/>
        </authorList>
    </citation>
    <scope>NUCLEOTIDE SEQUENCE [LARGE SCALE GENOMIC DNA]</scope>
    <source>
        <strain evidence="9">CG10_big_fil_rev_8_21_14_0_10_42_12</strain>
    </source>
</reference>
<evidence type="ECO:0000256" key="6">
    <source>
        <dbReference type="ARBA" id="ARBA00023204"/>
    </source>
</evidence>
<keyword evidence="1 7" id="KW-0479">Metal-binding</keyword>
<evidence type="ECO:0000256" key="5">
    <source>
        <dbReference type="ARBA" id="ARBA00023172"/>
    </source>
</evidence>
<comment type="caution">
    <text evidence="7">Lacks conserved residue(s) required for the propagation of feature annotation.</text>
</comment>
<evidence type="ECO:0000256" key="3">
    <source>
        <dbReference type="ARBA" id="ARBA00022771"/>
    </source>
</evidence>
<comment type="similarity">
    <text evidence="7">Belongs to the RecR family.</text>
</comment>
<dbReference type="SMART" id="SM00493">
    <property type="entry name" value="TOPRIM"/>
    <property type="match status" value="1"/>
</dbReference>
<dbReference type="GO" id="GO:0008270">
    <property type="term" value="F:zinc ion binding"/>
    <property type="evidence" value="ECO:0007669"/>
    <property type="project" value="UniProtKB-KW"/>
</dbReference>
<dbReference type="InterPro" id="IPR006171">
    <property type="entry name" value="TOPRIM_dom"/>
</dbReference>
<dbReference type="AlphaFoldDB" id="A0A2H0QX58"/>
<sequence length="206" mass="23863">MNDLDRLKELFSEFPGIGPRQAERFVYFILRKNGAYAENLSKAILGLKRHIRQCEDSYQYFFAQGDERLSPIARSQARDDSLLMIVEKDTDLENIERSASYSGRYFVLGGTVPILEKEPERRIRIRELKEIIKRKSTEKNIKEIILALSANPDGEHTATYIKEELEPVSKEYNIKITELGRGLSTGTELEYSDKETIRNALQYRHS</sequence>
<dbReference type="Gene3D" id="1.10.8.420">
    <property type="entry name" value="RecR Domain 1"/>
    <property type="match status" value="1"/>
</dbReference>
<dbReference type="PANTHER" id="PTHR30446">
    <property type="entry name" value="RECOMBINATION PROTEIN RECR"/>
    <property type="match status" value="1"/>
</dbReference>
<dbReference type="SUPFAM" id="SSF111304">
    <property type="entry name" value="Recombination protein RecR"/>
    <property type="match status" value="1"/>
</dbReference>
<proteinExistence type="inferred from homology"/>
<dbReference type="PANTHER" id="PTHR30446:SF0">
    <property type="entry name" value="RECOMBINATION PROTEIN RECR"/>
    <property type="match status" value="1"/>
</dbReference>
<dbReference type="EMBL" id="PCXL01000011">
    <property type="protein sequence ID" value="PIR38404.1"/>
    <property type="molecule type" value="Genomic_DNA"/>
</dbReference>
<keyword evidence="4 7" id="KW-0862">Zinc</keyword>
<dbReference type="Proteomes" id="UP000231333">
    <property type="component" value="Unassembled WGS sequence"/>
</dbReference>
<keyword evidence="6 7" id="KW-0234">DNA repair</keyword>
<protein>
    <recommendedName>
        <fullName evidence="7">Recombination protein RecR</fullName>
    </recommendedName>
</protein>
<dbReference type="GO" id="GO:0003677">
    <property type="term" value="F:DNA binding"/>
    <property type="evidence" value="ECO:0007669"/>
    <property type="project" value="UniProtKB-UniRule"/>
</dbReference>
<organism evidence="9 10">
    <name type="scientific">Candidatus Zambryskibacteria bacterium CG10_big_fil_rev_8_21_14_0_10_42_12</name>
    <dbReference type="NCBI Taxonomy" id="1975115"/>
    <lineage>
        <taxon>Bacteria</taxon>
        <taxon>Candidatus Zambryskiibacteriota</taxon>
    </lineage>
</organism>
<dbReference type="GO" id="GO:0006310">
    <property type="term" value="P:DNA recombination"/>
    <property type="evidence" value="ECO:0007669"/>
    <property type="project" value="UniProtKB-UniRule"/>
</dbReference>
<dbReference type="Pfam" id="PF21176">
    <property type="entry name" value="RecR_HhH"/>
    <property type="match status" value="1"/>
</dbReference>
<dbReference type="GO" id="GO:0006281">
    <property type="term" value="P:DNA repair"/>
    <property type="evidence" value="ECO:0007669"/>
    <property type="project" value="UniProtKB-UniRule"/>
</dbReference>
<evidence type="ECO:0000256" key="1">
    <source>
        <dbReference type="ARBA" id="ARBA00022723"/>
    </source>
</evidence>
<comment type="caution">
    <text evidence="9">The sequence shown here is derived from an EMBL/GenBank/DDBJ whole genome shotgun (WGS) entry which is preliminary data.</text>
</comment>
<comment type="function">
    <text evidence="7">May play a role in DNA repair. It seems to be involved in an RecBC-independent recombinational process of DNA repair. It may act with RecF and RecO.</text>
</comment>
<keyword evidence="2 7" id="KW-0227">DNA damage</keyword>
<dbReference type="HAMAP" id="MF_00017">
    <property type="entry name" value="RecR"/>
    <property type="match status" value="1"/>
</dbReference>
<dbReference type="InterPro" id="IPR000093">
    <property type="entry name" value="DNA_Rcmb_RecR"/>
</dbReference>
<keyword evidence="5 7" id="KW-0233">DNA recombination</keyword>
<evidence type="ECO:0000313" key="10">
    <source>
        <dbReference type="Proteomes" id="UP000231333"/>
    </source>
</evidence>
<dbReference type="InterPro" id="IPR023627">
    <property type="entry name" value="Rcmb_RecR"/>
</dbReference>
<evidence type="ECO:0000256" key="7">
    <source>
        <dbReference type="HAMAP-Rule" id="MF_00017"/>
    </source>
</evidence>
<dbReference type="Gene3D" id="3.40.1360.10">
    <property type="match status" value="1"/>
</dbReference>
<accession>A0A2H0QX58</accession>
<gene>
    <name evidence="7" type="primary">recR</name>
    <name evidence="9" type="ORF">COV34_02245</name>
</gene>